<evidence type="ECO:0000256" key="3">
    <source>
        <dbReference type="ARBA" id="ARBA00022980"/>
    </source>
</evidence>
<name>A0A196SAC6_BLAHN</name>
<dbReference type="CDD" id="cd00495">
    <property type="entry name" value="Ribosomal_L25_TL5_CTC"/>
    <property type="match status" value="1"/>
</dbReference>
<dbReference type="GO" id="GO:0022625">
    <property type="term" value="C:cytosolic large ribosomal subunit"/>
    <property type="evidence" value="ECO:0007669"/>
    <property type="project" value="TreeGrafter"/>
</dbReference>
<dbReference type="InterPro" id="IPR011035">
    <property type="entry name" value="Ribosomal_bL25/Gln-tRNA_synth"/>
</dbReference>
<dbReference type="AlphaFoldDB" id="A0A196SAC6"/>
<dbReference type="GO" id="GO:0006412">
    <property type="term" value="P:translation"/>
    <property type="evidence" value="ECO:0007669"/>
    <property type="project" value="InterPro"/>
</dbReference>
<dbReference type="Proteomes" id="UP000078348">
    <property type="component" value="Unassembled WGS sequence"/>
</dbReference>
<keyword evidence="7" id="KW-1185">Reference proteome</keyword>
<reference evidence="6 7" key="1">
    <citation type="submission" date="2016-05" db="EMBL/GenBank/DDBJ databases">
        <title>Nuclear genome of Blastocystis sp. subtype 1 NandII.</title>
        <authorList>
            <person name="Gentekaki E."/>
            <person name="Curtis B."/>
            <person name="Stairs C."/>
            <person name="Eme L."/>
            <person name="Herman E."/>
            <person name="Klimes V."/>
            <person name="Arias M.C."/>
            <person name="Elias M."/>
            <person name="Hilliou F."/>
            <person name="Klute M."/>
            <person name="Malik S.-B."/>
            <person name="Pightling A."/>
            <person name="Rachubinski R."/>
            <person name="Salas D."/>
            <person name="Schlacht A."/>
            <person name="Suga H."/>
            <person name="Archibald J."/>
            <person name="Ball S.G."/>
            <person name="Clark G."/>
            <person name="Dacks J."/>
            <person name="Van Der Giezen M."/>
            <person name="Tsaousis A."/>
            <person name="Roger A."/>
        </authorList>
    </citation>
    <scope>NUCLEOTIDE SEQUENCE [LARGE SCALE GENOMIC DNA]</scope>
    <source>
        <strain evidence="7">ATCC 50177 / NandII</strain>
    </source>
</reference>
<evidence type="ECO:0000313" key="7">
    <source>
        <dbReference type="Proteomes" id="UP000078348"/>
    </source>
</evidence>
<dbReference type="PANTHER" id="PTHR33284:SF1">
    <property type="entry name" value="RIBOSOMAL PROTEIN L25_GLN-TRNA SYNTHETASE, ANTI-CODON-BINDING DOMAIN-CONTAINING PROTEIN"/>
    <property type="match status" value="1"/>
</dbReference>
<comment type="caution">
    <text evidence="6">The sequence shown here is derived from an EMBL/GenBank/DDBJ whole genome shotgun (WGS) entry which is preliminary data.</text>
</comment>
<dbReference type="EMBL" id="LXWW01000305">
    <property type="protein sequence ID" value="OAO13978.1"/>
    <property type="molecule type" value="Genomic_DNA"/>
</dbReference>
<dbReference type="SUPFAM" id="SSF50715">
    <property type="entry name" value="Ribosomal protein L25-like"/>
    <property type="match status" value="1"/>
</dbReference>
<dbReference type="Pfam" id="PF01386">
    <property type="entry name" value="Ribosomal_L25p"/>
    <property type="match status" value="1"/>
</dbReference>
<feature type="domain" description="Large ribosomal subunit protein bL25 L25" evidence="5">
    <location>
        <begin position="46"/>
        <end position="137"/>
    </location>
</feature>
<gene>
    <name evidence="6" type="ORF">AV274_4324</name>
</gene>
<keyword evidence="2" id="KW-0694">RNA-binding</keyword>
<keyword evidence="1" id="KW-0699">rRNA-binding</keyword>
<dbReference type="InterPro" id="IPR029751">
    <property type="entry name" value="Ribosomal_L25_dom"/>
</dbReference>
<protein>
    <submittedName>
        <fullName evidence="6">50S ribosomal protein L25</fullName>
    </submittedName>
</protein>
<sequence length="252" mass="28182">MFSVCRFGAVSTLRAACGVRAFGKAVTQKDIYATLSQQHSVLTIPAFKRESQGTNYSYYLRKNGAIPGVLYGDDGEGHKERVLIAVPTSEVDRFTTRLNLSLECTLFYLDVDGEKALVFPRQLSCHPTTERPESLNFIRYNKKRGTLVQIPIRYYNQEKNKEIKMGGFLSTATRFLDARVKGDITYVPPFVNCNVEKLTHKRAYGVDDLDFDRNLLKPHPKMYSRVFASISGKVKDDGTDTGDAAAATSQSA</sequence>
<dbReference type="STRING" id="478820.A0A196SAC6"/>
<dbReference type="GO" id="GO:0003735">
    <property type="term" value="F:structural constituent of ribosome"/>
    <property type="evidence" value="ECO:0007669"/>
    <property type="project" value="InterPro"/>
</dbReference>
<dbReference type="OrthoDB" id="193674at2759"/>
<keyword evidence="3 6" id="KW-0689">Ribosomal protein</keyword>
<evidence type="ECO:0000313" key="6">
    <source>
        <dbReference type="EMBL" id="OAO13978.1"/>
    </source>
</evidence>
<dbReference type="PANTHER" id="PTHR33284">
    <property type="entry name" value="RIBOSOMAL PROTEIN L25/GLN-TRNA SYNTHETASE, ANTI-CODON-BINDING DOMAIN-CONTAINING PROTEIN"/>
    <property type="match status" value="1"/>
</dbReference>
<keyword evidence="4" id="KW-0687">Ribonucleoprotein</keyword>
<evidence type="ECO:0000256" key="1">
    <source>
        <dbReference type="ARBA" id="ARBA00022730"/>
    </source>
</evidence>
<accession>A0A196SAC6</accession>
<dbReference type="InterPro" id="IPR020930">
    <property type="entry name" value="Ribosomal_uL5_bac-type"/>
</dbReference>
<evidence type="ECO:0000256" key="4">
    <source>
        <dbReference type="ARBA" id="ARBA00023274"/>
    </source>
</evidence>
<dbReference type="GO" id="GO:0008097">
    <property type="term" value="F:5S rRNA binding"/>
    <property type="evidence" value="ECO:0007669"/>
    <property type="project" value="TreeGrafter"/>
</dbReference>
<evidence type="ECO:0000256" key="2">
    <source>
        <dbReference type="ARBA" id="ARBA00022884"/>
    </source>
</evidence>
<evidence type="ECO:0000259" key="5">
    <source>
        <dbReference type="Pfam" id="PF01386"/>
    </source>
</evidence>
<organism evidence="6 7">
    <name type="scientific">Blastocystis sp. subtype 1 (strain ATCC 50177 / NandII)</name>
    <dbReference type="NCBI Taxonomy" id="478820"/>
    <lineage>
        <taxon>Eukaryota</taxon>
        <taxon>Sar</taxon>
        <taxon>Stramenopiles</taxon>
        <taxon>Bigyra</taxon>
        <taxon>Opalozoa</taxon>
        <taxon>Opalinata</taxon>
        <taxon>Blastocystidae</taxon>
        <taxon>Blastocystis</taxon>
    </lineage>
</organism>
<dbReference type="Gene3D" id="2.40.240.10">
    <property type="entry name" value="Ribosomal Protein L25, Chain P"/>
    <property type="match status" value="1"/>
</dbReference>
<proteinExistence type="predicted"/>
<dbReference type="InterPro" id="IPR020056">
    <property type="entry name" value="Rbsml_bL25/Gln-tRNA_synth_N"/>
</dbReference>